<reference evidence="2 3" key="1">
    <citation type="submission" date="2017-10" db="EMBL/GenBank/DDBJ databases">
        <title>Bacillus sp. nov., a halophilic bacterium isolated from a Keqin Lake.</title>
        <authorList>
            <person name="Wang H."/>
        </authorList>
    </citation>
    <scope>NUCLEOTIDE SEQUENCE [LARGE SCALE GENOMIC DNA]</scope>
    <source>
        <strain evidence="2 3">KQ-12</strain>
    </source>
</reference>
<dbReference type="RefSeq" id="WP_110610533.1">
    <property type="nucleotide sequence ID" value="NZ_PDOD01000004.1"/>
</dbReference>
<gene>
    <name evidence="2" type="ORF">CR194_15005</name>
</gene>
<evidence type="ECO:0000313" key="2">
    <source>
        <dbReference type="EMBL" id="PYZ92150.1"/>
    </source>
</evidence>
<dbReference type="PANTHER" id="PTHR35841">
    <property type="entry name" value="PHOSPHONATES-BINDING PERIPLASMIC PROTEIN"/>
    <property type="match status" value="1"/>
</dbReference>
<name>A0A323TB15_9BACI</name>
<organism evidence="2 3">
    <name type="scientific">Salipaludibacillus keqinensis</name>
    <dbReference type="NCBI Taxonomy" id="2045207"/>
    <lineage>
        <taxon>Bacteria</taxon>
        <taxon>Bacillati</taxon>
        <taxon>Bacillota</taxon>
        <taxon>Bacilli</taxon>
        <taxon>Bacillales</taxon>
        <taxon>Bacillaceae</taxon>
    </lineage>
</organism>
<dbReference type="Pfam" id="PF12974">
    <property type="entry name" value="Phosphonate-bd"/>
    <property type="match status" value="1"/>
</dbReference>
<feature type="compositionally biased region" description="Acidic residues" evidence="1">
    <location>
        <begin position="40"/>
        <end position="66"/>
    </location>
</feature>
<sequence length="328" mass="36861">MKKVFTGVILSFTLLAACGEENEDEAIQSTNDGNSSNTEDTQEASAEEPENEDENDSDNQEQDGDRDDWPDKLRFADTGVEGMEELQREFGPFKEALEDVLDIEVEFFAVTDRIIGATALEYDQVDMMLAGPSEYVQINSTVPESYPFVGIERDEYHAAFIVHEDSEYETLDDIVGTSIAMKDAGSTSGHIGPSSILIEEGYDLDQDFDIQLLDSIRIEAFKNDEVDVLATGIKDYHEMVEEDGEGNYRLIHEGPPLPNDVFLASPELPEDFVEEVKTLMIDHQEQILGSILETGENDKYIQARFLEAQDSDYDPMRRAYETLGLDFD</sequence>
<dbReference type="Proteomes" id="UP000248214">
    <property type="component" value="Unassembled WGS sequence"/>
</dbReference>
<keyword evidence="3" id="KW-1185">Reference proteome</keyword>
<feature type="region of interest" description="Disordered" evidence="1">
    <location>
        <begin position="23"/>
        <end position="73"/>
    </location>
</feature>
<comment type="caution">
    <text evidence="2">The sequence shown here is derived from an EMBL/GenBank/DDBJ whole genome shotgun (WGS) entry which is preliminary data.</text>
</comment>
<protein>
    <submittedName>
        <fullName evidence="2">Phosphonate ABC transporter substrate-binding protein</fullName>
    </submittedName>
</protein>
<evidence type="ECO:0000313" key="3">
    <source>
        <dbReference type="Proteomes" id="UP000248214"/>
    </source>
</evidence>
<dbReference type="OrthoDB" id="9776786at2"/>
<dbReference type="PROSITE" id="PS51257">
    <property type="entry name" value="PROKAR_LIPOPROTEIN"/>
    <property type="match status" value="1"/>
</dbReference>
<evidence type="ECO:0000256" key="1">
    <source>
        <dbReference type="SAM" id="MobiDB-lite"/>
    </source>
</evidence>
<dbReference type="EMBL" id="PDOD01000004">
    <property type="protein sequence ID" value="PYZ92150.1"/>
    <property type="molecule type" value="Genomic_DNA"/>
</dbReference>
<proteinExistence type="predicted"/>
<dbReference type="Gene3D" id="3.40.190.10">
    <property type="entry name" value="Periplasmic binding protein-like II"/>
    <property type="match status" value="2"/>
</dbReference>
<dbReference type="AlphaFoldDB" id="A0A323TB15"/>
<accession>A0A323TB15</accession>
<feature type="compositionally biased region" description="Polar residues" evidence="1">
    <location>
        <begin position="27"/>
        <end position="39"/>
    </location>
</feature>
<dbReference type="SUPFAM" id="SSF53850">
    <property type="entry name" value="Periplasmic binding protein-like II"/>
    <property type="match status" value="1"/>
</dbReference>
<dbReference type="PANTHER" id="PTHR35841:SF1">
    <property type="entry name" value="PHOSPHONATES-BINDING PERIPLASMIC PROTEIN"/>
    <property type="match status" value="1"/>
</dbReference>